<dbReference type="SUPFAM" id="SSF55166">
    <property type="entry name" value="Hedgehog/DD-peptidase"/>
    <property type="match status" value="1"/>
</dbReference>
<dbReference type="GO" id="GO:0004180">
    <property type="term" value="F:carboxypeptidase activity"/>
    <property type="evidence" value="ECO:0007669"/>
    <property type="project" value="UniProtKB-KW"/>
</dbReference>
<dbReference type="PANTHER" id="PTHR34385:SF1">
    <property type="entry name" value="PEPTIDOGLYCAN L-ALANYL-D-GLUTAMATE ENDOPEPTIDASE CWLK"/>
    <property type="match status" value="1"/>
</dbReference>
<dbReference type="Proteomes" id="UP000824214">
    <property type="component" value="Unassembled WGS sequence"/>
</dbReference>
<feature type="domain" description="D-alanyl-D-alanine carboxypeptidase-like core" evidence="1">
    <location>
        <begin position="64"/>
        <end position="172"/>
    </location>
</feature>
<comment type="caution">
    <text evidence="2">The sequence shown here is derived from an EMBL/GenBank/DDBJ whole genome shotgun (WGS) entry which is preliminary data.</text>
</comment>
<dbReference type="PANTHER" id="PTHR34385">
    <property type="entry name" value="D-ALANYL-D-ALANINE CARBOXYPEPTIDASE"/>
    <property type="match status" value="1"/>
</dbReference>
<dbReference type="EMBL" id="DWXZ01000238">
    <property type="protein sequence ID" value="HJB38603.1"/>
    <property type="molecule type" value="Genomic_DNA"/>
</dbReference>
<keyword evidence="2" id="KW-0378">Hydrolase</keyword>
<sequence>MREVLLPQEMIRTGDLILVNAQFPFRETGTDRFLLPASFGGNRVLLDGRVARLLEKLVLDLGGGETLCPVSGWRSREEQEAIYTRSLQEHGQHFAEQYVALPGHSEHQTGFAVDLGLRSETIDFLRPDFPYEGICQKFREQASFRGFIQRYPQGKENITGIAHEPWHFRYVGELHGEIMAAKHLTLEEYHQFLRQFPTGKRYYLYRGKGLRAYLSYQRAIPNGSTLWRPRQDTLYYSVSGDNQEGFLFTEWCREGGKIS</sequence>
<gene>
    <name evidence="2" type="ORF">H9942_11160</name>
</gene>
<keyword evidence="2" id="KW-0121">Carboxypeptidase</keyword>
<evidence type="ECO:0000313" key="2">
    <source>
        <dbReference type="EMBL" id="HJB38603.1"/>
    </source>
</evidence>
<reference evidence="2" key="2">
    <citation type="submission" date="2021-04" db="EMBL/GenBank/DDBJ databases">
        <authorList>
            <person name="Gilroy R."/>
        </authorList>
    </citation>
    <scope>NUCLEOTIDE SEQUENCE</scope>
    <source>
        <strain evidence="2">ChiBcolR8-3208</strain>
    </source>
</reference>
<proteinExistence type="predicted"/>
<organism evidence="2 3">
    <name type="scientific">Candidatus Acutalibacter ornithocaccae</name>
    <dbReference type="NCBI Taxonomy" id="2838416"/>
    <lineage>
        <taxon>Bacteria</taxon>
        <taxon>Bacillati</taxon>
        <taxon>Bacillota</taxon>
        <taxon>Clostridia</taxon>
        <taxon>Eubacteriales</taxon>
        <taxon>Acutalibacteraceae</taxon>
        <taxon>Acutalibacter</taxon>
    </lineage>
</organism>
<evidence type="ECO:0000313" key="3">
    <source>
        <dbReference type="Proteomes" id="UP000824214"/>
    </source>
</evidence>
<dbReference type="InterPro" id="IPR009045">
    <property type="entry name" value="Zn_M74/Hedgehog-like"/>
</dbReference>
<dbReference type="Pfam" id="PF02557">
    <property type="entry name" value="VanY"/>
    <property type="match status" value="1"/>
</dbReference>
<dbReference type="AlphaFoldDB" id="A0A9D2M1G0"/>
<dbReference type="InterPro" id="IPR052179">
    <property type="entry name" value="DD-CPase-like"/>
</dbReference>
<dbReference type="Gene3D" id="3.30.1380.10">
    <property type="match status" value="1"/>
</dbReference>
<reference evidence="2" key="1">
    <citation type="journal article" date="2021" name="PeerJ">
        <title>Extensive microbial diversity within the chicken gut microbiome revealed by metagenomics and culture.</title>
        <authorList>
            <person name="Gilroy R."/>
            <person name="Ravi A."/>
            <person name="Getino M."/>
            <person name="Pursley I."/>
            <person name="Horton D.L."/>
            <person name="Alikhan N.F."/>
            <person name="Baker D."/>
            <person name="Gharbi K."/>
            <person name="Hall N."/>
            <person name="Watson M."/>
            <person name="Adriaenssens E.M."/>
            <person name="Foster-Nyarko E."/>
            <person name="Jarju S."/>
            <person name="Secka A."/>
            <person name="Antonio M."/>
            <person name="Oren A."/>
            <person name="Chaudhuri R.R."/>
            <person name="La Ragione R."/>
            <person name="Hildebrand F."/>
            <person name="Pallen M.J."/>
        </authorList>
    </citation>
    <scope>NUCLEOTIDE SEQUENCE</scope>
    <source>
        <strain evidence="2">ChiBcolR8-3208</strain>
    </source>
</reference>
<dbReference type="GO" id="GO:0006508">
    <property type="term" value="P:proteolysis"/>
    <property type="evidence" value="ECO:0007669"/>
    <property type="project" value="InterPro"/>
</dbReference>
<dbReference type="InterPro" id="IPR003709">
    <property type="entry name" value="VanY-like_core_dom"/>
</dbReference>
<dbReference type="Gene3D" id="3.30.200.180">
    <property type="match status" value="1"/>
</dbReference>
<keyword evidence="2" id="KW-0645">Protease</keyword>
<protein>
    <submittedName>
        <fullName evidence="2">D-alanyl-D-alanine carboxypeptidase family protein</fullName>
    </submittedName>
</protein>
<accession>A0A9D2M1G0</accession>
<name>A0A9D2M1G0_9FIRM</name>
<evidence type="ECO:0000259" key="1">
    <source>
        <dbReference type="Pfam" id="PF02557"/>
    </source>
</evidence>